<proteinExistence type="predicted"/>
<dbReference type="PANTHER" id="PTHR33546">
    <property type="entry name" value="LARGE, MULTIFUNCTIONAL SECRETED PROTEIN-RELATED"/>
    <property type="match status" value="1"/>
</dbReference>
<evidence type="ECO:0000313" key="4">
    <source>
        <dbReference type="EMBL" id="MBV7265604.1"/>
    </source>
</evidence>
<organism evidence="4 5">
    <name type="scientific">Erythrobacter ani</name>
    <dbReference type="NCBI Taxonomy" id="2827235"/>
    <lineage>
        <taxon>Bacteria</taxon>
        <taxon>Pseudomonadati</taxon>
        <taxon>Pseudomonadota</taxon>
        <taxon>Alphaproteobacteria</taxon>
        <taxon>Sphingomonadales</taxon>
        <taxon>Erythrobacteraceae</taxon>
        <taxon>Erythrobacter/Porphyrobacter group</taxon>
        <taxon>Erythrobacter</taxon>
    </lineage>
</organism>
<dbReference type="Pfam" id="PF22807">
    <property type="entry name" value="TrAA12"/>
    <property type="match status" value="2"/>
</dbReference>
<keyword evidence="2" id="KW-1133">Transmembrane helix</keyword>
<comment type="caution">
    <text evidence="4">The sequence shown here is derived from an EMBL/GenBank/DDBJ whole genome shotgun (WGS) entry which is preliminary data.</text>
</comment>
<feature type="region of interest" description="Disordered" evidence="1">
    <location>
        <begin position="465"/>
        <end position="493"/>
    </location>
</feature>
<keyword evidence="2" id="KW-0812">Transmembrane</keyword>
<keyword evidence="5" id="KW-1185">Reference proteome</keyword>
<evidence type="ECO:0000256" key="2">
    <source>
        <dbReference type="SAM" id="Phobius"/>
    </source>
</evidence>
<reference evidence="4 5" key="1">
    <citation type="submission" date="2021-04" db="EMBL/GenBank/DDBJ databases">
        <authorList>
            <person name="Pira H."/>
            <person name="Risdian C."/>
            <person name="Wink J."/>
        </authorList>
    </citation>
    <scope>NUCLEOTIDE SEQUENCE [LARGE SCALE GENOMIC DNA]</scope>
    <source>
        <strain evidence="4 5">WH131</strain>
    </source>
</reference>
<protein>
    <submittedName>
        <fullName evidence="4">Sorbosone dehydrogenase family protein</fullName>
    </submittedName>
</protein>
<keyword evidence="2" id="KW-0472">Membrane</keyword>
<name>A0ABS6SKS5_9SPHN</name>
<sequence length="493" mass="53781">MAILRKLAIGFVVLIAVLGIAFYFLSRGDTADLSVEEVAGLDPTLQEPDPETFPTVQIAEPVGWADGDLPTAAEGLSVNRFAEGLDHPRVLYTLPNGDVLVTLTRAPKVEADGDGGIMDTIRGWVASFLFEKAGSAGESPNQIVMLRDSDGDGIAEIQTAIREQDLDSPSGMSWNDGKLYVANHNAVLEFDYELGSNTVSGDPRKLMDLPPGGGHWMRNMEIHPDGDRLFIAVGSVSNIGESGMDVEQGRAMIWEYNLTTNRQRQFALGLRNANGLDFSPWSGELWTTVNERDMLGSDLVPDYLTNVPIGAQYGWPWVYYKNNIDRRVEAPMPAYLIEYTRNPVYAVGPHVAALGLVFTKEGHLMGEDFSSGAFIARHGSWNRKPPSGYDVVYVEFDERGNPVGKPVELLGGFLNNDGTTKGRPTWVEWAGDGSLLVSDDTAGIIWRAAAPDAQPGAAIARISGEALPPQRELRDPRATFEEDYLRTQAGQAQ</sequence>
<gene>
    <name evidence="4" type="ORF">KCG45_05385</name>
</gene>
<dbReference type="PANTHER" id="PTHR33546:SF1">
    <property type="entry name" value="LARGE, MULTIFUNCTIONAL SECRETED PROTEIN"/>
    <property type="match status" value="1"/>
</dbReference>
<dbReference type="InterPro" id="IPR054539">
    <property type="entry name" value="Beta-prop_PDH"/>
</dbReference>
<feature type="domain" description="Pyrroloquinoline quinone-dependent pyranose dehydrogenase beta-propeller" evidence="3">
    <location>
        <begin position="341"/>
        <end position="446"/>
    </location>
</feature>
<accession>A0ABS6SKS5</accession>
<feature type="domain" description="Pyrroloquinoline quinone-dependent pyranose dehydrogenase beta-propeller" evidence="3">
    <location>
        <begin position="146"/>
        <end position="295"/>
    </location>
</feature>
<evidence type="ECO:0000256" key="1">
    <source>
        <dbReference type="SAM" id="MobiDB-lite"/>
    </source>
</evidence>
<feature type="transmembrane region" description="Helical" evidence="2">
    <location>
        <begin position="7"/>
        <end position="25"/>
    </location>
</feature>
<dbReference type="RefSeq" id="WP_218316042.1">
    <property type="nucleotide sequence ID" value="NZ_JAGSPB010000001.1"/>
</dbReference>
<evidence type="ECO:0000313" key="5">
    <source>
        <dbReference type="Proteomes" id="UP000699975"/>
    </source>
</evidence>
<dbReference type="EMBL" id="JAGSPB010000001">
    <property type="protein sequence ID" value="MBV7265604.1"/>
    <property type="molecule type" value="Genomic_DNA"/>
</dbReference>
<dbReference type="Proteomes" id="UP000699975">
    <property type="component" value="Unassembled WGS sequence"/>
</dbReference>
<evidence type="ECO:0000259" key="3">
    <source>
        <dbReference type="Pfam" id="PF22807"/>
    </source>
</evidence>
<feature type="compositionally biased region" description="Basic and acidic residues" evidence="1">
    <location>
        <begin position="471"/>
        <end position="485"/>
    </location>
</feature>